<dbReference type="Proteomes" id="UP000009168">
    <property type="component" value="Unassembled WGS sequence"/>
</dbReference>
<dbReference type="InParanoid" id="Q232U0"/>
<reference evidence="2" key="1">
    <citation type="journal article" date="2006" name="PLoS Biol.">
        <title>Macronuclear genome sequence of the ciliate Tetrahymena thermophila, a model eukaryote.</title>
        <authorList>
            <person name="Eisen J.A."/>
            <person name="Coyne R.S."/>
            <person name="Wu M."/>
            <person name="Wu D."/>
            <person name="Thiagarajan M."/>
            <person name="Wortman J.R."/>
            <person name="Badger J.H."/>
            <person name="Ren Q."/>
            <person name="Amedeo P."/>
            <person name="Jones K.M."/>
            <person name="Tallon L.J."/>
            <person name="Delcher A.L."/>
            <person name="Salzberg S.L."/>
            <person name="Silva J.C."/>
            <person name="Haas B.J."/>
            <person name="Majoros W.H."/>
            <person name="Farzad M."/>
            <person name="Carlton J.M."/>
            <person name="Smith R.K. Jr."/>
            <person name="Garg J."/>
            <person name="Pearlman R.E."/>
            <person name="Karrer K.M."/>
            <person name="Sun L."/>
            <person name="Manning G."/>
            <person name="Elde N.C."/>
            <person name="Turkewitz A.P."/>
            <person name="Asai D.J."/>
            <person name="Wilkes D.E."/>
            <person name="Wang Y."/>
            <person name="Cai H."/>
            <person name="Collins K."/>
            <person name="Stewart B.A."/>
            <person name="Lee S.R."/>
            <person name="Wilamowska K."/>
            <person name="Weinberg Z."/>
            <person name="Ruzzo W.L."/>
            <person name="Wloga D."/>
            <person name="Gaertig J."/>
            <person name="Frankel J."/>
            <person name="Tsao C.-C."/>
            <person name="Gorovsky M.A."/>
            <person name="Keeling P.J."/>
            <person name="Waller R.F."/>
            <person name="Patron N.J."/>
            <person name="Cherry J.M."/>
            <person name="Stover N.A."/>
            <person name="Krieger C.J."/>
            <person name="del Toro C."/>
            <person name="Ryder H.F."/>
            <person name="Williamson S.C."/>
            <person name="Barbeau R.A."/>
            <person name="Hamilton E.P."/>
            <person name="Orias E."/>
        </authorList>
    </citation>
    <scope>NUCLEOTIDE SEQUENCE [LARGE SCALE GENOMIC DNA]</scope>
    <source>
        <strain evidence="2">SB210</strain>
    </source>
</reference>
<dbReference type="HOGENOM" id="CLU_822552_0_0_1"/>
<gene>
    <name evidence="1" type="ORF">TTHERM_01321580</name>
</gene>
<organism evidence="1 2">
    <name type="scientific">Tetrahymena thermophila (strain SB210)</name>
    <dbReference type="NCBI Taxonomy" id="312017"/>
    <lineage>
        <taxon>Eukaryota</taxon>
        <taxon>Sar</taxon>
        <taxon>Alveolata</taxon>
        <taxon>Ciliophora</taxon>
        <taxon>Intramacronucleata</taxon>
        <taxon>Oligohymenophorea</taxon>
        <taxon>Hymenostomatida</taxon>
        <taxon>Tetrahymenina</taxon>
        <taxon>Tetrahymenidae</taxon>
        <taxon>Tetrahymena</taxon>
    </lineage>
</organism>
<dbReference type="GeneID" id="7842041"/>
<keyword evidence="2" id="KW-1185">Reference proteome</keyword>
<evidence type="ECO:0000313" key="1">
    <source>
        <dbReference type="EMBL" id="EAR91545.2"/>
    </source>
</evidence>
<dbReference type="EMBL" id="GG662771">
    <property type="protein sequence ID" value="EAR91545.2"/>
    <property type="molecule type" value="Genomic_DNA"/>
</dbReference>
<dbReference type="AlphaFoldDB" id="Q232U0"/>
<protein>
    <submittedName>
        <fullName evidence="1">Adenosine/AMP deaminase family protein, putative</fullName>
    </submittedName>
</protein>
<dbReference type="RefSeq" id="XP_001011790.2">
    <property type="nucleotide sequence ID" value="XM_001011790.2"/>
</dbReference>
<accession>Q232U0</accession>
<proteinExistence type="predicted"/>
<dbReference type="KEGG" id="tet:TTHERM_01321580"/>
<sequence>MNQSKNILDFDYITSNQNSCGSATSRIIILEVLMEKNTGQKIIRIYHCIRAAISSQPYDSEIILVVSVQVYLEDASVGKVTTEKYFYNYFLTKQKYVDPNNFQSAIDANQDVLNHFAQNVKENKKRLNYIKDNKGFNPGNLDPYIRGFVY</sequence>
<evidence type="ECO:0000313" key="2">
    <source>
        <dbReference type="Proteomes" id="UP000009168"/>
    </source>
</evidence>
<name>Q232U0_TETTS</name>